<name>A0A0F9V1M5_9ZZZZ</name>
<protein>
    <submittedName>
        <fullName evidence="1">Uncharacterized protein</fullName>
    </submittedName>
</protein>
<dbReference type="EMBL" id="LAZR01000084">
    <property type="protein sequence ID" value="KKN93622.1"/>
    <property type="molecule type" value="Genomic_DNA"/>
</dbReference>
<sequence length="87" mass="10326">MFIPQINKENYNILTMIIKSLKLTRKTQVAQYEMLTIEAYFERDEGETQEHFRERAILEMGAIYIRATGKEDPYIVKSEFPSKDDMD</sequence>
<organism evidence="1">
    <name type="scientific">marine sediment metagenome</name>
    <dbReference type="NCBI Taxonomy" id="412755"/>
    <lineage>
        <taxon>unclassified sequences</taxon>
        <taxon>metagenomes</taxon>
        <taxon>ecological metagenomes</taxon>
    </lineage>
</organism>
<proteinExistence type="predicted"/>
<comment type="caution">
    <text evidence="1">The sequence shown here is derived from an EMBL/GenBank/DDBJ whole genome shotgun (WGS) entry which is preliminary data.</text>
</comment>
<evidence type="ECO:0000313" key="1">
    <source>
        <dbReference type="EMBL" id="KKN93622.1"/>
    </source>
</evidence>
<reference evidence="1" key="1">
    <citation type="journal article" date="2015" name="Nature">
        <title>Complex archaea that bridge the gap between prokaryotes and eukaryotes.</title>
        <authorList>
            <person name="Spang A."/>
            <person name="Saw J.H."/>
            <person name="Jorgensen S.L."/>
            <person name="Zaremba-Niedzwiedzka K."/>
            <person name="Martijn J."/>
            <person name="Lind A.E."/>
            <person name="van Eijk R."/>
            <person name="Schleper C."/>
            <person name="Guy L."/>
            <person name="Ettema T.J."/>
        </authorList>
    </citation>
    <scope>NUCLEOTIDE SEQUENCE</scope>
</reference>
<gene>
    <name evidence="1" type="ORF">LCGC14_0194540</name>
</gene>
<accession>A0A0F9V1M5</accession>
<dbReference type="AlphaFoldDB" id="A0A0F9V1M5"/>